<protein>
    <recommendedName>
        <fullName evidence="4">ABC transporter permease</fullName>
    </recommendedName>
</protein>
<feature type="transmembrane region" description="Helical" evidence="1">
    <location>
        <begin position="159"/>
        <end position="177"/>
    </location>
</feature>
<sequence>MFYNILRMEYQKSVRRPFFWIEIAILVVAIILIVGLLFIVQGISETTRGAALTITWPQGPDFGLGWLSSLGKILLIILVSVMVAREFNWRTIQLWLSQGLPRPMLMVAKWLILVGNALFMTVVALVTSSLVTLICSYAIQGTLHTENLDVAQILLSYLRTFYTLLPYISLTFLLAVLTRSTAAAISIGLVYSLVIESLVAQIGGLFNETVARIIAYLPSGLAQSIDTLNTTTQTANPSPFASTQASPTVAAIGIALYTLIFLGLAMFIFQRQDLTQ</sequence>
<dbReference type="RefSeq" id="WP_151759359.1">
    <property type="nucleotide sequence ID" value="NZ_BKZW01000004.1"/>
</dbReference>
<feature type="transmembrane region" description="Helical" evidence="1">
    <location>
        <begin position="20"/>
        <end position="43"/>
    </location>
</feature>
<accession>A0A5J4KX92</accession>
<dbReference type="Proteomes" id="UP000326912">
    <property type="component" value="Unassembled WGS sequence"/>
</dbReference>
<dbReference type="AlphaFoldDB" id="A0A5J4KX92"/>
<reference evidence="2 3" key="1">
    <citation type="submission" date="2019-10" db="EMBL/GenBank/DDBJ databases">
        <title>Dictyobacter vulcani sp. nov., within the class Ktedonobacteria, isolated from soil of volcanic Mt. Zao.</title>
        <authorList>
            <person name="Zheng Y."/>
            <person name="Wang C.M."/>
            <person name="Sakai Y."/>
            <person name="Abe K."/>
            <person name="Yokota A."/>
            <person name="Yabe S."/>
        </authorList>
    </citation>
    <scope>NUCLEOTIDE SEQUENCE [LARGE SCALE GENOMIC DNA]</scope>
    <source>
        <strain evidence="2 3">W12</strain>
    </source>
</reference>
<evidence type="ECO:0000256" key="1">
    <source>
        <dbReference type="SAM" id="Phobius"/>
    </source>
</evidence>
<dbReference type="GO" id="GO:0005886">
    <property type="term" value="C:plasma membrane"/>
    <property type="evidence" value="ECO:0007669"/>
    <property type="project" value="UniProtKB-SubCell"/>
</dbReference>
<dbReference type="GO" id="GO:0140359">
    <property type="term" value="F:ABC-type transporter activity"/>
    <property type="evidence" value="ECO:0007669"/>
    <property type="project" value="InterPro"/>
</dbReference>
<keyword evidence="3" id="KW-1185">Reference proteome</keyword>
<evidence type="ECO:0000313" key="3">
    <source>
        <dbReference type="Proteomes" id="UP000326912"/>
    </source>
</evidence>
<keyword evidence="1" id="KW-0472">Membrane</keyword>
<keyword evidence="1" id="KW-0812">Transmembrane</keyword>
<dbReference type="PANTHER" id="PTHR37305">
    <property type="entry name" value="INTEGRAL MEMBRANE PROTEIN-RELATED"/>
    <property type="match status" value="1"/>
</dbReference>
<name>A0A5J4KX92_9CHLR</name>
<gene>
    <name evidence="2" type="ORF">KDW_59140</name>
</gene>
<dbReference type="EMBL" id="BKZW01000004">
    <property type="protein sequence ID" value="GER91752.1"/>
    <property type="molecule type" value="Genomic_DNA"/>
</dbReference>
<keyword evidence="1" id="KW-1133">Transmembrane helix</keyword>
<dbReference type="Pfam" id="PF12730">
    <property type="entry name" value="ABC2_membrane_4"/>
    <property type="match status" value="1"/>
</dbReference>
<feature type="transmembrane region" description="Helical" evidence="1">
    <location>
        <begin position="184"/>
        <end position="206"/>
    </location>
</feature>
<dbReference type="PANTHER" id="PTHR37305:SF1">
    <property type="entry name" value="MEMBRANE PROTEIN"/>
    <property type="match status" value="1"/>
</dbReference>
<feature type="transmembrane region" description="Helical" evidence="1">
    <location>
        <begin position="249"/>
        <end position="269"/>
    </location>
</feature>
<feature type="transmembrane region" description="Helical" evidence="1">
    <location>
        <begin position="63"/>
        <end position="84"/>
    </location>
</feature>
<evidence type="ECO:0000313" key="2">
    <source>
        <dbReference type="EMBL" id="GER91752.1"/>
    </source>
</evidence>
<organism evidence="2 3">
    <name type="scientific">Dictyobacter vulcani</name>
    <dbReference type="NCBI Taxonomy" id="2607529"/>
    <lineage>
        <taxon>Bacteria</taxon>
        <taxon>Bacillati</taxon>
        <taxon>Chloroflexota</taxon>
        <taxon>Ktedonobacteria</taxon>
        <taxon>Ktedonobacterales</taxon>
        <taxon>Dictyobacteraceae</taxon>
        <taxon>Dictyobacter</taxon>
    </lineage>
</organism>
<comment type="caution">
    <text evidence="2">The sequence shown here is derived from an EMBL/GenBank/DDBJ whole genome shotgun (WGS) entry which is preliminary data.</text>
</comment>
<feature type="transmembrane region" description="Helical" evidence="1">
    <location>
        <begin position="110"/>
        <end position="139"/>
    </location>
</feature>
<evidence type="ECO:0008006" key="4">
    <source>
        <dbReference type="Google" id="ProtNLM"/>
    </source>
</evidence>
<proteinExistence type="predicted"/>